<accession>F0YL00</accession>
<evidence type="ECO:0000313" key="1">
    <source>
        <dbReference type="EMBL" id="EGB04235.1"/>
    </source>
</evidence>
<dbReference type="Proteomes" id="UP000002729">
    <property type="component" value="Unassembled WGS sequence"/>
</dbReference>
<keyword evidence="2" id="KW-1185">Reference proteome</keyword>
<evidence type="ECO:0000313" key="2">
    <source>
        <dbReference type="Proteomes" id="UP000002729"/>
    </source>
</evidence>
<organism evidence="2">
    <name type="scientific">Aureococcus anophagefferens</name>
    <name type="common">Harmful bloom alga</name>
    <dbReference type="NCBI Taxonomy" id="44056"/>
    <lineage>
        <taxon>Eukaryota</taxon>
        <taxon>Sar</taxon>
        <taxon>Stramenopiles</taxon>
        <taxon>Ochrophyta</taxon>
        <taxon>Pelagophyceae</taxon>
        <taxon>Pelagomonadales</taxon>
        <taxon>Pelagomonadaceae</taxon>
        <taxon>Aureococcus</taxon>
    </lineage>
</organism>
<dbReference type="AlphaFoldDB" id="F0YL00"/>
<sequence length="76" mass="8641">MDLLSLWKLSDPKSQGYVSLSEFLQQLRGKRPRSPVPGPSHYNPNPDCIERAAHTVGRCALTLDIYEKPGYITTYY</sequence>
<dbReference type="InParanoid" id="F0YL00"/>
<dbReference type="EMBL" id="GL833154">
    <property type="protein sequence ID" value="EGB04235.1"/>
    <property type="molecule type" value="Genomic_DNA"/>
</dbReference>
<proteinExistence type="predicted"/>
<dbReference type="RefSeq" id="XP_009041086.1">
    <property type="nucleotide sequence ID" value="XM_009042838.1"/>
</dbReference>
<gene>
    <name evidence="1" type="ORF">AURANDRAFT_72577</name>
</gene>
<dbReference type="GeneID" id="20228773"/>
<protein>
    <submittedName>
        <fullName evidence="1">Expressed protein</fullName>
    </submittedName>
</protein>
<dbReference type="KEGG" id="aaf:AURANDRAFT_72577"/>
<reference evidence="1 2" key="1">
    <citation type="journal article" date="2011" name="Proc. Natl. Acad. Sci. U.S.A.">
        <title>Niche of harmful alga Aureococcus anophagefferens revealed through ecogenomics.</title>
        <authorList>
            <person name="Gobler C.J."/>
            <person name="Berry D.L."/>
            <person name="Dyhrman S.T."/>
            <person name="Wilhelm S.W."/>
            <person name="Salamov A."/>
            <person name="Lobanov A.V."/>
            <person name="Zhang Y."/>
            <person name="Collier J.L."/>
            <person name="Wurch L.L."/>
            <person name="Kustka A.B."/>
            <person name="Dill B.D."/>
            <person name="Shah M."/>
            <person name="VerBerkmoes N.C."/>
            <person name="Kuo A."/>
            <person name="Terry A."/>
            <person name="Pangilinan J."/>
            <person name="Lindquist E.A."/>
            <person name="Lucas S."/>
            <person name="Paulsen I.T."/>
            <person name="Hattenrath-Lehmann T.K."/>
            <person name="Talmage S.C."/>
            <person name="Walker E.A."/>
            <person name="Koch F."/>
            <person name="Burson A.M."/>
            <person name="Marcoval M.A."/>
            <person name="Tang Y.Z."/>
            <person name="Lecleir G.R."/>
            <person name="Coyne K.J."/>
            <person name="Berg G.M."/>
            <person name="Bertrand E.M."/>
            <person name="Saito M.A."/>
            <person name="Gladyshev V.N."/>
            <person name="Grigoriev I.V."/>
        </authorList>
    </citation>
    <scope>NUCLEOTIDE SEQUENCE [LARGE SCALE GENOMIC DNA]</scope>
    <source>
        <strain evidence="2">CCMP 1984</strain>
    </source>
</reference>
<name>F0YL00_AURAN</name>